<proteinExistence type="predicted"/>
<name>A0A383B025_9ZZZZ</name>
<accession>A0A383B025</accession>
<organism evidence="1">
    <name type="scientific">marine metagenome</name>
    <dbReference type="NCBI Taxonomy" id="408172"/>
    <lineage>
        <taxon>unclassified sequences</taxon>
        <taxon>metagenomes</taxon>
        <taxon>ecological metagenomes</taxon>
    </lineage>
</organism>
<gene>
    <name evidence="1" type="ORF">METZ01_LOCUS466156</name>
</gene>
<dbReference type="AlphaFoldDB" id="A0A383B025"/>
<sequence length="57" mass="6345">MQKARRQATSALRLLVGTRFQVLFHSPSWSTFHLSLTGTSSLSVTREYLALEGGPPR</sequence>
<evidence type="ECO:0000313" key="1">
    <source>
        <dbReference type="EMBL" id="SVE13302.1"/>
    </source>
</evidence>
<dbReference type="EMBL" id="UINC01196340">
    <property type="protein sequence ID" value="SVE13302.1"/>
    <property type="molecule type" value="Genomic_DNA"/>
</dbReference>
<dbReference type="AntiFam" id="ANF00024">
    <property type="entry name" value="Antisense to 23S rRNA"/>
</dbReference>
<protein>
    <submittedName>
        <fullName evidence="1">Uncharacterized protein</fullName>
    </submittedName>
</protein>
<feature type="non-terminal residue" evidence="1">
    <location>
        <position position="57"/>
    </location>
</feature>
<reference evidence="1" key="1">
    <citation type="submission" date="2018-05" db="EMBL/GenBank/DDBJ databases">
        <authorList>
            <person name="Lanie J.A."/>
            <person name="Ng W.-L."/>
            <person name="Kazmierczak K.M."/>
            <person name="Andrzejewski T.M."/>
            <person name="Davidsen T.M."/>
            <person name="Wayne K.J."/>
            <person name="Tettelin H."/>
            <person name="Glass J.I."/>
            <person name="Rusch D."/>
            <person name="Podicherti R."/>
            <person name="Tsui H.-C.T."/>
            <person name="Winkler M.E."/>
        </authorList>
    </citation>
    <scope>NUCLEOTIDE SEQUENCE</scope>
</reference>